<evidence type="ECO:0000256" key="4">
    <source>
        <dbReference type="ARBA" id="ARBA00023136"/>
    </source>
</evidence>
<dbReference type="CDD" id="cd07984">
    <property type="entry name" value="LPLAT_LABLAT-like"/>
    <property type="match status" value="1"/>
</dbReference>
<dbReference type="InterPro" id="IPR004960">
    <property type="entry name" value="LipA_acyltrans"/>
</dbReference>
<dbReference type="AlphaFoldDB" id="A0A420EIA6"/>
<comment type="catalytic activity">
    <reaction evidence="6">
        <text>an alpha-Kdo-(2-&gt;4)-alpha-Kdo-(2-&gt;6)-(acyl)-lipid IVA + a fatty acyl-[ACP] = an alpha-Kdo-(2-&gt;4)-alpha-Kdo-(2-&gt;6)-lipid A + holo-[ACP]</text>
        <dbReference type="Rhea" id="RHEA:69400"/>
        <dbReference type="Rhea" id="RHEA-COMP:9685"/>
        <dbReference type="Rhea" id="RHEA-COMP:14125"/>
        <dbReference type="ChEBI" id="CHEBI:64479"/>
        <dbReference type="ChEBI" id="CHEBI:138651"/>
        <dbReference type="ChEBI" id="CHEBI:176430"/>
        <dbReference type="ChEBI" id="CHEBI:176431"/>
        <dbReference type="EC" id="2.3.1.243"/>
    </reaction>
</comment>
<keyword evidence="6" id="KW-0448">Lipopolysaccharide biosynthesis</keyword>
<dbReference type="UniPathway" id="UPA00360">
    <property type="reaction ID" value="UER00486"/>
</dbReference>
<keyword evidence="4 6" id="KW-0472">Membrane</keyword>
<comment type="similarity">
    <text evidence="6">Belongs to the LpxL/LpxM/LpxP family. LpxM subfamily.</text>
</comment>
<keyword evidence="8" id="KW-1185">Reference proteome</keyword>
<feature type="short sequence motif" description="HXXXXD motif" evidence="6">
    <location>
        <begin position="138"/>
        <end position="143"/>
    </location>
</feature>
<dbReference type="PIRSF" id="PIRSF026649">
    <property type="entry name" value="MsbB"/>
    <property type="match status" value="1"/>
</dbReference>
<proteinExistence type="inferred from homology"/>
<dbReference type="UniPathway" id="UPA00030"/>
<keyword evidence="6" id="KW-1133">Transmembrane helix</keyword>
<dbReference type="GO" id="GO:0005886">
    <property type="term" value="C:plasma membrane"/>
    <property type="evidence" value="ECO:0007669"/>
    <property type="project" value="UniProtKB-SubCell"/>
</dbReference>
<dbReference type="InterPro" id="IPR011921">
    <property type="entry name" value="Lipid_A_MsbB"/>
</dbReference>
<comment type="pathway">
    <text evidence="6">Glycolipid biosynthesis; KDO(2)-lipid A biosynthesis; KDO(2)-lipid A from CMP-3-deoxy-D-manno-octulosonate and lipid IV(A): step 4/4.</text>
</comment>
<dbReference type="Proteomes" id="UP000286482">
    <property type="component" value="Unassembled WGS sequence"/>
</dbReference>
<comment type="function">
    <text evidence="6">Catalyzes the transfer of an acyl chain from an acyl-[acyl-carrier-protein] (ACP) to a Kdo(2)-(acyl)-lipid IV(A) to form a Kdo(2)-lipid A.</text>
</comment>
<keyword evidence="6" id="KW-0812">Transmembrane</keyword>
<dbReference type="GO" id="GO:0009103">
    <property type="term" value="P:lipopolysaccharide biosynthetic process"/>
    <property type="evidence" value="ECO:0007669"/>
    <property type="project" value="UniProtKB-UniRule"/>
</dbReference>
<evidence type="ECO:0000313" key="8">
    <source>
        <dbReference type="Proteomes" id="UP000286482"/>
    </source>
</evidence>
<dbReference type="EMBL" id="RAQO01000004">
    <property type="protein sequence ID" value="RKF20408.1"/>
    <property type="molecule type" value="Genomic_DNA"/>
</dbReference>
<dbReference type="PANTHER" id="PTHR30606:SF4">
    <property type="entry name" value="LIPID A BIOSYNTHESIS MYRISTOYLTRANSFERASE"/>
    <property type="match status" value="1"/>
</dbReference>
<sequence>MSQFNAYKVQFSWSFLHPRYWLQWLGALLMVLLCLIPVKVRDWLAVRFARFMFKRKVLKKRLNIADINLQLCFPQWDSEKRQQVLLENLEAFAQVMFAYGELSVRSRKYIQERIIVDGQEHIDAILESGDNFIVLLPHTYPVDYAGLYFSAQGRPMSTMFKEMRAPLIDYLMARHRTRFGGALLERKAGLKALMKTIRAGMGCIYLPDEDLGPKHSVFVPFFGNNKATIPVLGKMAKICDARVLPIFATYDSEQHKIKLIAHPPLTGYPSGDAIVDSTLMNKEVEKLVRRAPEQYMWTLSLMKSIEGQKELRY</sequence>
<dbReference type="GO" id="GO:0016747">
    <property type="term" value="F:acyltransferase activity, transferring groups other than amino-acyl groups"/>
    <property type="evidence" value="ECO:0007669"/>
    <property type="project" value="InterPro"/>
</dbReference>
<dbReference type="GO" id="GO:0009276">
    <property type="term" value="C:Gram-negative-bacterium-type cell wall"/>
    <property type="evidence" value="ECO:0007669"/>
    <property type="project" value="InterPro"/>
</dbReference>
<evidence type="ECO:0000256" key="2">
    <source>
        <dbReference type="ARBA" id="ARBA00022519"/>
    </source>
</evidence>
<dbReference type="NCBIfam" id="TIGR02208">
    <property type="entry name" value="lipid_A_msbB"/>
    <property type="match status" value="1"/>
</dbReference>
<name>A0A420EIA6_9ALTE</name>
<dbReference type="HAMAP" id="MF_01944">
    <property type="entry name" value="Lipid_A_LpxM"/>
    <property type="match status" value="1"/>
</dbReference>
<dbReference type="PANTHER" id="PTHR30606">
    <property type="entry name" value="LIPID A BIOSYNTHESIS LAUROYL ACYLTRANSFERASE"/>
    <property type="match status" value="1"/>
</dbReference>
<dbReference type="RefSeq" id="WP_120354412.1">
    <property type="nucleotide sequence ID" value="NZ_RAQO01000004.1"/>
</dbReference>
<keyword evidence="5 6" id="KW-0012">Acyltransferase</keyword>
<dbReference type="Pfam" id="PF03279">
    <property type="entry name" value="Lip_A_acyltrans"/>
    <property type="match status" value="1"/>
</dbReference>
<feature type="transmembrane region" description="Helical" evidence="6">
    <location>
        <begin position="20"/>
        <end position="40"/>
    </location>
</feature>
<dbReference type="EC" id="2.3.1.243" evidence="6"/>
<keyword evidence="1 6" id="KW-1003">Cell membrane</keyword>
<dbReference type="GO" id="GO:0036104">
    <property type="term" value="P:Kdo2-lipid A biosynthetic process"/>
    <property type="evidence" value="ECO:0007669"/>
    <property type="project" value="UniProtKB-UniRule"/>
</dbReference>
<dbReference type="OrthoDB" id="9803456at2"/>
<evidence type="ECO:0000256" key="3">
    <source>
        <dbReference type="ARBA" id="ARBA00022679"/>
    </source>
</evidence>
<evidence type="ECO:0000256" key="1">
    <source>
        <dbReference type="ARBA" id="ARBA00022475"/>
    </source>
</evidence>
<evidence type="ECO:0000313" key="7">
    <source>
        <dbReference type="EMBL" id="RKF20408.1"/>
    </source>
</evidence>
<gene>
    <name evidence="7" type="primary">msbB</name>
    <name evidence="6" type="synonym">lpxM</name>
    <name evidence="7" type="ORF">DBZ36_08195</name>
</gene>
<dbReference type="NCBIfam" id="NF006507">
    <property type="entry name" value="PRK08943.1"/>
    <property type="match status" value="1"/>
</dbReference>
<reference evidence="7 8" key="1">
    <citation type="submission" date="2018-09" db="EMBL/GenBank/DDBJ databases">
        <authorList>
            <person name="Wang Z."/>
        </authorList>
    </citation>
    <scope>NUCLEOTIDE SEQUENCE [LARGE SCALE GENOMIC DNA]</scope>
    <source>
        <strain evidence="7 8">ALS 81</strain>
    </source>
</reference>
<evidence type="ECO:0000256" key="6">
    <source>
        <dbReference type="HAMAP-Rule" id="MF_01944"/>
    </source>
</evidence>
<comment type="pathway">
    <text evidence="6">Bacterial outer membrane biogenesis; lipopolysaccharide biosynthesis.</text>
</comment>
<organism evidence="7 8">
    <name type="scientific">Alginatibacterium sediminis</name>
    <dbReference type="NCBI Taxonomy" id="2164068"/>
    <lineage>
        <taxon>Bacteria</taxon>
        <taxon>Pseudomonadati</taxon>
        <taxon>Pseudomonadota</taxon>
        <taxon>Gammaproteobacteria</taxon>
        <taxon>Alteromonadales</taxon>
        <taxon>Alteromonadaceae</taxon>
        <taxon>Alginatibacterium</taxon>
    </lineage>
</organism>
<comment type="caution">
    <text evidence="7">The sequence shown here is derived from an EMBL/GenBank/DDBJ whole genome shotgun (WGS) entry which is preliminary data.</text>
</comment>
<accession>A0A420EIA6</accession>
<keyword evidence="3 6" id="KW-0808">Transferase</keyword>
<comment type="subcellular location">
    <subcellularLocation>
        <location evidence="6">Cell inner membrane</location>
        <topology evidence="6">Single-pass membrane protein</topology>
    </subcellularLocation>
</comment>
<evidence type="ECO:0000256" key="5">
    <source>
        <dbReference type="ARBA" id="ARBA00023315"/>
    </source>
</evidence>
<protein>
    <recommendedName>
        <fullName evidence="6">Lipid A biosynthesis acyltransferase</fullName>
        <ecNumber evidence="6">2.3.1.243</ecNumber>
    </recommendedName>
    <alternativeName>
        <fullName evidence="6">Kdo(2)-lauroyl-lipid IV(A) acyltransferase</fullName>
    </alternativeName>
</protein>
<keyword evidence="2 6" id="KW-0997">Cell inner membrane</keyword>